<proteinExistence type="predicted"/>
<protein>
    <submittedName>
        <fullName evidence="1">Zinc transporter 9-like</fullName>
    </submittedName>
</protein>
<dbReference type="RefSeq" id="XP_020014683.1">
    <property type="nucleotide sequence ID" value="XM_020159094.1"/>
</dbReference>
<reference evidence="1" key="1">
    <citation type="submission" date="2025-08" db="UniProtKB">
        <authorList>
            <consortium name="RefSeq"/>
        </authorList>
    </citation>
    <scope>IDENTIFICATION</scope>
    <source>
        <tissue evidence="1">Leukocyte</tissue>
    </source>
</reference>
<dbReference type="KEGG" id="ccan:109683312"/>
<sequence length="118" mass="13112">MLPGLAAAATAAHRCSWSSLCRLHLRCRAAGRSSSDRLGWQNLVTFGNFAYMVPYTRPCICALSQVKLYSTNVQKEGQGSQTPRVEKVPSFDETGNVNFLKSFFPVYWNSLCKIVCSL</sequence>
<accession>A0A8B7U4K6</accession>
<dbReference type="OrthoDB" id="9837414at2759"/>
<gene>
    <name evidence="1" type="primary">LOC109683312</name>
</gene>
<dbReference type="AlphaFoldDB" id="A0A8B7U4K6"/>
<evidence type="ECO:0000313" key="1">
    <source>
        <dbReference type="RefSeq" id="XP_020014683.1"/>
    </source>
</evidence>
<name>A0A8B7U4K6_CASCN</name>
<organism evidence="1">
    <name type="scientific">Castor canadensis</name>
    <name type="common">American beaver</name>
    <dbReference type="NCBI Taxonomy" id="51338"/>
    <lineage>
        <taxon>Eukaryota</taxon>
        <taxon>Metazoa</taxon>
        <taxon>Chordata</taxon>
        <taxon>Craniata</taxon>
        <taxon>Vertebrata</taxon>
        <taxon>Euteleostomi</taxon>
        <taxon>Mammalia</taxon>
        <taxon>Eutheria</taxon>
        <taxon>Euarchontoglires</taxon>
        <taxon>Glires</taxon>
        <taxon>Rodentia</taxon>
        <taxon>Castorimorpha</taxon>
        <taxon>Castoridae</taxon>
        <taxon>Castor</taxon>
    </lineage>
</organism>